<protein>
    <submittedName>
        <fullName evidence="1">Uncharacterized protein</fullName>
    </submittedName>
</protein>
<dbReference type="Proteomes" id="UP000015453">
    <property type="component" value="Unassembled WGS sequence"/>
</dbReference>
<accession>S8EF63</accession>
<evidence type="ECO:0000313" key="2">
    <source>
        <dbReference type="Proteomes" id="UP000015453"/>
    </source>
</evidence>
<reference evidence="1 2" key="1">
    <citation type="journal article" date="2013" name="BMC Genomics">
        <title>The miniature genome of a carnivorous plant Genlisea aurea contains a low number of genes and short non-coding sequences.</title>
        <authorList>
            <person name="Leushkin E.V."/>
            <person name="Sutormin R.A."/>
            <person name="Nabieva E.R."/>
            <person name="Penin A.A."/>
            <person name="Kondrashov A.S."/>
            <person name="Logacheva M.D."/>
        </authorList>
    </citation>
    <scope>NUCLEOTIDE SEQUENCE [LARGE SCALE GENOMIC DNA]</scope>
</reference>
<gene>
    <name evidence="1" type="ORF">M569_00094</name>
</gene>
<evidence type="ECO:0000313" key="1">
    <source>
        <dbReference type="EMBL" id="EPS74658.1"/>
    </source>
</evidence>
<dbReference type="AlphaFoldDB" id="S8EF63"/>
<name>S8EF63_9LAMI</name>
<organism evidence="1 2">
    <name type="scientific">Genlisea aurea</name>
    <dbReference type="NCBI Taxonomy" id="192259"/>
    <lineage>
        <taxon>Eukaryota</taxon>
        <taxon>Viridiplantae</taxon>
        <taxon>Streptophyta</taxon>
        <taxon>Embryophyta</taxon>
        <taxon>Tracheophyta</taxon>
        <taxon>Spermatophyta</taxon>
        <taxon>Magnoliopsida</taxon>
        <taxon>eudicotyledons</taxon>
        <taxon>Gunneridae</taxon>
        <taxon>Pentapetalae</taxon>
        <taxon>asterids</taxon>
        <taxon>lamiids</taxon>
        <taxon>Lamiales</taxon>
        <taxon>Lentibulariaceae</taxon>
        <taxon>Genlisea</taxon>
    </lineage>
</organism>
<sequence>MIERVKPRDLKVRPVLETLPSPQYQSHHFAGLFKPIGWQESLLLFSLGQLNEKVLLGCVKDSKPARRGVNKGQRWRLRKTRPLGIELLKALALESVLLRAVSISKEYFQSSIHVPVAFELLFPFQGATLATNGSFEAGFRVA</sequence>
<keyword evidence="2" id="KW-1185">Reference proteome</keyword>
<dbReference type="EMBL" id="AUSU01000017">
    <property type="protein sequence ID" value="EPS74658.1"/>
    <property type="molecule type" value="Genomic_DNA"/>
</dbReference>
<proteinExistence type="predicted"/>
<comment type="caution">
    <text evidence="1">The sequence shown here is derived from an EMBL/GenBank/DDBJ whole genome shotgun (WGS) entry which is preliminary data.</text>
</comment>